<evidence type="ECO:0000256" key="6">
    <source>
        <dbReference type="PIRSR" id="PIRSR000197-1"/>
    </source>
</evidence>
<dbReference type="Pfam" id="PF00171">
    <property type="entry name" value="Aldedh"/>
    <property type="match status" value="1"/>
</dbReference>
<keyword evidence="12" id="KW-1185">Reference proteome</keyword>
<dbReference type="Pfam" id="PF01619">
    <property type="entry name" value="Pro_dh"/>
    <property type="match status" value="1"/>
</dbReference>
<dbReference type="EMBL" id="VUNG01000013">
    <property type="protein sequence ID" value="MST84356.1"/>
    <property type="molecule type" value="Genomic_DNA"/>
</dbReference>
<feature type="active site" evidence="6">
    <location>
        <position position="781"/>
    </location>
</feature>
<dbReference type="GO" id="GO:0004657">
    <property type="term" value="F:proline dehydrogenase activity"/>
    <property type="evidence" value="ECO:0007669"/>
    <property type="project" value="InterPro"/>
</dbReference>
<evidence type="ECO:0000256" key="2">
    <source>
        <dbReference type="ARBA" id="ARBA00012884"/>
    </source>
</evidence>
<organism evidence="11 12">
    <name type="scientific">Hallella mizrahii</name>
    <dbReference type="NCBI Taxonomy" id="2606637"/>
    <lineage>
        <taxon>Bacteria</taxon>
        <taxon>Pseudomonadati</taxon>
        <taxon>Bacteroidota</taxon>
        <taxon>Bacteroidia</taxon>
        <taxon>Bacteroidales</taxon>
        <taxon>Prevotellaceae</taxon>
        <taxon>Hallella</taxon>
    </lineage>
</organism>
<dbReference type="GO" id="GO:0009898">
    <property type="term" value="C:cytoplasmic side of plasma membrane"/>
    <property type="evidence" value="ECO:0007669"/>
    <property type="project" value="TreeGrafter"/>
</dbReference>
<dbReference type="RefSeq" id="WP_154533944.1">
    <property type="nucleotide sequence ID" value="NZ_VUNG01000013.1"/>
</dbReference>
<dbReference type="PANTHER" id="PTHR42862:SF1">
    <property type="entry name" value="DELTA-1-PYRROLINE-5-CARBOXYLATE DEHYDROGENASE 2, ISOFORM A-RELATED"/>
    <property type="match status" value="1"/>
</dbReference>
<dbReference type="InterPro" id="IPR025703">
    <property type="entry name" value="Bifunct_PutA"/>
</dbReference>
<evidence type="ECO:0000256" key="5">
    <source>
        <dbReference type="ARBA" id="ARBA00048142"/>
    </source>
</evidence>
<protein>
    <recommendedName>
        <fullName evidence="2">L-glutamate gamma-semialdehyde dehydrogenase</fullName>
        <ecNumber evidence="2">1.2.1.88</ecNumber>
    </recommendedName>
</protein>
<feature type="active site" evidence="6 7">
    <location>
        <position position="747"/>
    </location>
</feature>
<evidence type="ECO:0000256" key="3">
    <source>
        <dbReference type="ARBA" id="ARBA00023002"/>
    </source>
</evidence>
<dbReference type="AlphaFoldDB" id="A0A7K0KEJ6"/>
<dbReference type="PROSITE" id="PS00687">
    <property type="entry name" value="ALDEHYDE_DEHYDR_GLU"/>
    <property type="match status" value="1"/>
</dbReference>
<proteinExistence type="inferred from homology"/>
<gene>
    <name evidence="11" type="ORF">FYJ73_06690</name>
</gene>
<dbReference type="InterPro" id="IPR016160">
    <property type="entry name" value="Ald_DH_CS_CYS"/>
</dbReference>
<comment type="similarity">
    <text evidence="8">Belongs to the aldehyde dehydrogenase family.</text>
</comment>
<evidence type="ECO:0000256" key="8">
    <source>
        <dbReference type="RuleBase" id="RU003345"/>
    </source>
</evidence>
<dbReference type="InterPro" id="IPR050485">
    <property type="entry name" value="Proline_metab_enzyme"/>
</dbReference>
<dbReference type="GO" id="GO:0003700">
    <property type="term" value="F:DNA-binding transcription factor activity"/>
    <property type="evidence" value="ECO:0007669"/>
    <property type="project" value="InterPro"/>
</dbReference>
<dbReference type="FunFam" id="3.40.309.10:FF:000005">
    <property type="entry name" value="1-pyrroline-5-carboxylate dehydrogenase 1"/>
    <property type="match status" value="1"/>
</dbReference>
<dbReference type="InterPro" id="IPR016161">
    <property type="entry name" value="Ald_DH/histidinol_DH"/>
</dbReference>
<dbReference type="GO" id="GO:0003842">
    <property type="term" value="F:L-glutamate gamma-semialdehyde dehydrogenase activity"/>
    <property type="evidence" value="ECO:0007669"/>
    <property type="project" value="UniProtKB-EC"/>
</dbReference>
<feature type="domain" description="Proline dehydrogenase" evidence="10">
    <location>
        <begin position="128"/>
        <end position="429"/>
    </location>
</feature>
<dbReference type="InterPro" id="IPR002872">
    <property type="entry name" value="Proline_DH_dom"/>
</dbReference>
<dbReference type="Proteomes" id="UP000438914">
    <property type="component" value="Unassembled WGS sequence"/>
</dbReference>
<dbReference type="GO" id="GO:0010133">
    <property type="term" value="P:L-proline catabolic process to L-glutamate"/>
    <property type="evidence" value="ECO:0007669"/>
    <property type="project" value="InterPro"/>
</dbReference>
<name>A0A7K0KEJ6_9BACT</name>
<comment type="catalytic activity">
    <reaction evidence="5">
        <text>L-glutamate 5-semialdehyde + NAD(+) + H2O = L-glutamate + NADH + 2 H(+)</text>
        <dbReference type="Rhea" id="RHEA:30235"/>
        <dbReference type="ChEBI" id="CHEBI:15377"/>
        <dbReference type="ChEBI" id="CHEBI:15378"/>
        <dbReference type="ChEBI" id="CHEBI:29985"/>
        <dbReference type="ChEBI" id="CHEBI:57540"/>
        <dbReference type="ChEBI" id="CHEBI:57945"/>
        <dbReference type="ChEBI" id="CHEBI:58066"/>
        <dbReference type="EC" id="1.2.1.88"/>
    </reaction>
</comment>
<evidence type="ECO:0000256" key="1">
    <source>
        <dbReference type="ARBA" id="ARBA00004786"/>
    </source>
</evidence>
<dbReference type="SUPFAM" id="SSF51730">
    <property type="entry name" value="FAD-linked oxidoreductase"/>
    <property type="match status" value="1"/>
</dbReference>
<evidence type="ECO:0000313" key="11">
    <source>
        <dbReference type="EMBL" id="MST84356.1"/>
    </source>
</evidence>
<dbReference type="Gene3D" id="3.20.20.220">
    <property type="match status" value="1"/>
</dbReference>
<comment type="pathway">
    <text evidence="1">Amino-acid degradation; L-proline degradation into L-glutamate; L-glutamate from L-proline: step 2/2.</text>
</comment>
<evidence type="ECO:0000256" key="7">
    <source>
        <dbReference type="PROSITE-ProRule" id="PRU10007"/>
    </source>
</evidence>
<sequence>MEKPTIQEVETWLMKLYTTSQESITPAERREQNMYATMVEKPSDKKFLVKMLDESSQIRDDRKLAKRIKVLIDEYGIPEFLNARDRLLFKIYQSFGYHFYPIAIPIIKKRLRMDTSRVILDAARPALTKHLSERNQENIGQNVNLLGEVVLGNKEADQRYYNTIEALKQPDINYISVKISGIYAQTHALNYEEAFPELVRRMSTLYQTAIDYPYVTPDGKKEPKFVNLDMEEYKDFDMTIRVFLATLSKPEFLHYSAGIVVQAYLPDAYGFQTKLLEFAKERVARGGAWIKMRIVKGCNLDMETVTSSLHGWPSPVRPNKTEVDANYLHIIERGLLPENSRCLHIGMASHNLYTISYAYLLTQKYHTPKDTFCFEMLEGMADHVWRAQSKLGNHVVLYAPVVHDKEFLYAVSYLVRRMDENTAPDNFLTHSFNLKPGTETWEFLRKQFEDAYAIKDNLNHTPTRTQDRRKPYIPIPPQDVMINEQDTDFDRECNQEWQRDIFKKWKKSPTDKPDIIPTQIGSKTVVNDSSYKYYDRSQDEDVEICEMSKANADQVEEIVKIAAADPGHWRDTTIEERHKIMYDAANRMGNLRGDLIGAMCAITGKTVVEGDVEVSEGIDYCRFYTTSMKKFYALKDVDIKAKGTVLVISPWNFPCAIPCGGVVAGLASGNTVILKPASVAAPVAWLFAKAFWDAGVPKEALQVIITEHDALDKLTQAPEIKHIILTGGTDTAQSILRAKPTTPLSAETGGKNAIICTASADMDHAIMSACHSAFSNAGQKCSACSLFLVERSVYEREDFREKLRDCATSMKVGGVWNAGNVVGPMITNHNEKLLHAINNLEPGESWLVPPHFVDKKSYILAPSVKMGVSPQNYSFRTELFGPMLSVAPFDTLEEAINLVNGLDYGLTSGIQTLDENERHLWRDSIMAGNLYINRGITGAIVNRQPFGGMKLSAFGPGIKAGGPNYCQQFTIITDKAGSKTDYHTSYAEAWESEFRHPRDWNHISGEENVFRYLPLKGGMGLRLFKSDTDEQALMVALAAHICGTPLTVSCDANDKRPDLQDQLVKLGARLKRETLDNFIDSIPDYERIRTCAPDIPEKMYQRAADTNKFIATDVPVKDGRVELIHYLKEQSIAFEYHRYGSGQDKAPKIEEEFKEA</sequence>
<dbReference type="Gene3D" id="3.40.309.10">
    <property type="entry name" value="Aldehyde Dehydrogenase, Chain A, domain 2"/>
    <property type="match status" value="1"/>
</dbReference>
<dbReference type="PROSITE" id="PS00070">
    <property type="entry name" value="ALDEHYDE_DEHYDR_CYS"/>
    <property type="match status" value="1"/>
</dbReference>
<comment type="caution">
    <text evidence="11">The sequence shown here is derived from an EMBL/GenBank/DDBJ whole genome shotgun (WGS) entry which is preliminary data.</text>
</comment>
<keyword evidence="3 8" id="KW-0560">Oxidoreductase</keyword>
<dbReference type="InterPro" id="IPR015590">
    <property type="entry name" value="Aldehyde_DH_dom"/>
</dbReference>
<dbReference type="EC" id="1.2.1.88" evidence="2"/>
<evidence type="ECO:0000259" key="10">
    <source>
        <dbReference type="Pfam" id="PF01619"/>
    </source>
</evidence>
<reference evidence="11 12" key="1">
    <citation type="submission" date="2019-08" db="EMBL/GenBank/DDBJ databases">
        <title>In-depth cultivation of the pig gut microbiome towards novel bacterial diversity and tailored functional studies.</title>
        <authorList>
            <person name="Wylensek D."/>
            <person name="Hitch T.C.A."/>
            <person name="Clavel T."/>
        </authorList>
    </citation>
    <scope>NUCLEOTIDE SEQUENCE [LARGE SCALE GENOMIC DNA]</scope>
    <source>
        <strain evidence="11 12">LKV-178-WT-2A</strain>
    </source>
</reference>
<dbReference type="SUPFAM" id="SSF53720">
    <property type="entry name" value="ALDH-like"/>
    <property type="match status" value="1"/>
</dbReference>
<keyword evidence="4" id="KW-0520">NAD</keyword>
<evidence type="ECO:0000256" key="4">
    <source>
        <dbReference type="ARBA" id="ARBA00023027"/>
    </source>
</evidence>
<dbReference type="InterPro" id="IPR016163">
    <property type="entry name" value="Ald_DH_C"/>
</dbReference>
<dbReference type="PANTHER" id="PTHR42862">
    <property type="entry name" value="DELTA-1-PYRROLINE-5-CARBOXYLATE DEHYDROGENASE 1, ISOFORM A-RELATED"/>
    <property type="match status" value="1"/>
</dbReference>
<dbReference type="InterPro" id="IPR029041">
    <property type="entry name" value="FAD-linked_oxidoreductase-like"/>
</dbReference>
<evidence type="ECO:0000259" key="9">
    <source>
        <dbReference type="Pfam" id="PF00171"/>
    </source>
</evidence>
<dbReference type="PIRSF" id="PIRSF000197">
    <property type="entry name" value="Bifunct_PutA"/>
    <property type="match status" value="1"/>
</dbReference>
<dbReference type="Gene3D" id="3.40.605.10">
    <property type="entry name" value="Aldehyde Dehydrogenase, Chain A, domain 1"/>
    <property type="match status" value="1"/>
</dbReference>
<accession>A0A7K0KEJ6</accession>
<feature type="domain" description="Aldehyde dehydrogenase" evidence="9">
    <location>
        <begin position="540"/>
        <end position="971"/>
    </location>
</feature>
<dbReference type="InterPro" id="IPR016162">
    <property type="entry name" value="Ald_DH_N"/>
</dbReference>
<dbReference type="InterPro" id="IPR029510">
    <property type="entry name" value="Ald_DH_CS_GLU"/>
</dbReference>
<evidence type="ECO:0000313" key="12">
    <source>
        <dbReference type="Proteomes" id="UP000438914"/>
    </source>
</evidence>